<dbReference type="EMBL" id="ML120355">
    <property type="protein sequence ID" value="RPB05028.1"/>
    <property type="molecule type" value="Genomic_DNA"/>
</dbReference>
<evidence type="ECO:0000313" key="2">
    <source>
        <dbReference type="Proteomes" id="UP000276215"/>
    </source>
</evidence>
<sequence>MAWEIINLKKNGEIYKVKLGYLGERMDSGFKQLRDEVVSLCQEMSDSAQRTDRGFQKTHRFYSQRWLRYHNSQGWRQRPQAAKKVAHSPARLLWRCWQARRCWQAIYPTGPRQSTHNHTTLANRYPFIHVPLPARDF</sequence>
<evidence type="ECO:0000313" key="1">
    <source>
        <dbReference type="EMBL" id="RPB05028.1"/>
    </source>
</evidence>
<accession>A0A3N4K6B7</accession>
<keyword evidence="2" id="KW-1185">Reference proteome</keyword>
<protein>
    <submittedName>
        <fullName evidence="1">Uncharacterized protein</fullName>
    </submittedName>
</protein>
<organism evidence="1 2">
    <name type="scientific">Choiromyces venosus 120613-1</name>
    <dbReference type="NCBI Taxonomy" id="1336337"/>
    <lineage>
        <taxon>Eukaryota</taxon>
        <taxon>Fungi</taxon>
        <taxon>Dikarya</taxon>
        <taxon>Ascomycota</taxon>
        <taxon>Pezizomycotina</taxon>
        <taxon>Pezizomycetes</taxon>
        <taxon>Pezizales</taxon>
        <taxon>Tuberaceae</taxon>
        <taxon>Choiromyces</taxon>
    </lineage>
</organism>
<proteinExistence type="predicted"/>
<dbReference type="AlphaFoldDB" id="A0A3N4K6B7"/>
<gene>
    <name evidence="1" type="ORF">L873DRAFT_1072975</name>
</gene>
<dbReference type="Proteomes" id="UP000276215">
    <property type="component" value="Unassembled WGS sequence"/>
</dbReference>
<reference evidence="1 2" key="1">
    <citation type="journal article" date="2018" name="Nat. Ecol. Evol.">
        <title>Pezizomycetes genomes reveal the molecular basis of ectomycorrhizal truffle lifestyle.</title>
        <authorList>
            <person name="Murat C."/>
            <person name="Payen T."/>
            <person name="Noel B."/>
            <person name="Kuo A."/>
            <person name="Morin E."/>
            <person name="Chen J."/>
            <person name="Kohler A."/>
            <person name="Krizsan K."/>
            <person name="Balestrini R."/>
            <person name="Da Silva C."/>
            <person name="Montanini B."/>
            <person name="Hainaut M."/>
            <person name="Levati E."/>
            <person name="Barry K.W."/>
            <person name="Belfiori B."/>
            <person name="Cichocki N."/>
            <person name="Clum A."/>
            <person name="Dockter R.B."/>
            <person name="Fauchery L."/>
            <person name="Guy J."/>
            <person name="Iotti M."/>
            <person name="Le Tacon F."/>
            <person name="Lindquist E.A."/>
            <person name="Lipzen A."/>
            <person name="Malagnac F."/>
            <person name="Mello A."/>
            <person name="Molinier V."/>
            <person name="Miyauchi S."/>
            <person name="Poulain J."/>
            <person name="Riccioni C."/>
            <person name="Rubini A."/>
            <person name="Sitrit Y."/>
            <person name="Splivallo R."/>
            <person name="Traeger S."/>
            <person name="Wang M."/>
            <person name="Zifcakova L."/>
            <person name="Wipf D."/>
            <person name="Zambonelli A."/>
            <person name="Paolocci F."/>
            <person name="Nowrousian M."/>
            <person name="Ottonello S."/>
            <person name="Baldrian P."/>
            <person name="Spatafora J.W."/>
            <person name="Henrissat B."/>
            <person name="Nagy L.G."/>
            <person name="Aury J.M."/>
            <person name="Wincker P."/>
            <person name="Grigoriev I.V."/>
            <person name="Bonfante P."/>
            <person name="Martin F.M."/>
        </authorList>
    </citation>
    <scope>NUCLEOTIDE SEQUENCE [LARGE SCALE GENOMIC DNA]</scope>
    <source>
        <strain evidence="1 2">120613-1</strain>
    </source>
</reference>
<name>A0A3N4K6B7_9PEZI</name>